<accession>A0A378ZK77</accession>
<evidence type="ECO:0000313" key="4">
    <source>
        <dbReference type="Proteomes" id="UP000266177"/>
    </source>
</evidence>
<organism evidence="3 4">
    <name type="scientific">Paenibacillus thiaminolyticus</name>
    <name type="common">Bacillus thiaminolyticus</name>
    <dbReference type="NCBI Taxonomy" id="49283"/>
    <lineage>
        <taxon>Bacteria</taxon>
        <taxon>Bacillati</taxon>
        <taxon>Bacillota</taxon>
        <taxon>Bacilli</taxon>
        <taxon>Bacillales</taxon>
        <taxon>Paenibacillaceae</taxon>
        <taxon>Paenibacillus</taxon>
    </lineage>
</organism>
<reference evidence="3 4" key="1">
    <citation type="submission" date="2018-09" db="EMBL/GenBank/DDBJ databases">
        <title>Paenibacillus SK2017-BO5.</title>
        <authorList>
            <person name="Piskunova J.V."/>
            <person name="Dubiley S.A."/>
            <person name="Severinov K.V."/>
        </authorList>
    </citation>
    <scope>NUCLEOTIDE SEQUENCE [LARGE SCALE GENOMIC DNA]</scope>
    <source>
        <strain evidence="3 4">BO5</strain>
    </source>
</reference>
<dbReference type="Proteomes" id="UP001209276">
    <property type="component" value="Unassembled WGS sequence"/>
</dbReference>
<protein>
    <submittedName>
        <fullName evidence="3">Uncharacterized protein</fullName>
    </submittedName>
</protein>
<reference evidence="2 5" key="2">
    <citation type="submission" date="2019-07" db="EMBL/GenBank/DDBJ databases">
        <title>Paenibacillus thiaminolyticus NRRL B-4156.</title>
        <authorList>
            <person name="Hehnly C."/>
            <person name="Zhang L."/>
        </authorList>
    </citation>
    <scope>NUCLEOTIDE SEQUENCE [LARGE SCALE GENOMIC DNA]</scope>
    <source>
        <strain evidence="2 5">NRRL B-4156</strain>
    </source>
</reference>
<dbReference type="AlphaFoldDB" id="A0A378ZK77"/>
<name>A0A378ZK77_PANTH</name>
<dbReference type="EMBL" id="QYZD01000023">
    <property type="protein sequence ID" value="RJG21560.1"/>
    <property type="molecule type" value="Genomic_DNA"/>
</dbReference>
<dbReference type="EMBL" id="JAMDMM010000010">
    <property type="protein sequence ID" value="MCY9606301.1"/>
    <property type="molecule type" value="Genomic_DNA"/>
</dbReference>
<dbReference type="GeneID" id="76996005"/>
<reference evidence="1 6" key="3">
    <citation type="submission" date="2022-05" db="EMBL/GenBank/DDBJ databases">
        <title>Genome Sequencing of Bee-Associated Microbes.</title>
        <authorList>
            <person name="Dunlap C."/>
        </authorList>
    </citation>
    <scope>NUCLEOTIDE SEQUENCE [LARGE SCALE GENOMIC DNA]</scope>
    <source>
        <strain evidence="1 6">NRRL B-14613</strain>
    </source>
</reference>
<evidence type="ECO:0000313" key="2">
    <source>
        <dbReference type="EMBL" id="QDM43529.1"/>
    </source>
</evidence>
<dbReference type="OrthoDB" id="2621488at2"/>
<dbReference type="RefSeq" id="WP_087445290.1">
    <property type="nucleotide sequence ID" value="NZ_CABMNB010000047.1"/>
</dbReference>
<evidence type="ECO:0000313" key="5">
    <source>
        <dbReference type="Proteomes" id="UP000315377"/>
    </source>
</evidence>
<keyword evidence="6" id="KW-1185">Reference proteome</keyword>
<proteinExistence type="predicted"/>
<evidence type="ECO:0000313" key="3">
    <source>
        <dbReference type="EMBL" id="RJG21560.1"/>
    </source>
</evidence>
<dbReference type="EMBL" id="CP041405">
    <property type="protein sequence ID" value="QDM43529.1"/>
    <property type="molecule type" value="Genomic_DNA"/>
</dbReference>
<evidence type="ECO:0000313" key="6">
    <source>
        <dbReference type="Proteomes" id="UP001209276"/>
    </source>
</evidence>
<dbReference type="Proteomes" id="UP000266177">
    <property type="component" value="Unassembled WGS sequence"/>
</dbReference>
<sequence length="84" mass="9731">MNYQPIVKEKTLIERNDEDNLYQVKVKLQDGTQCRVIYNKGAITISRLLSIPCPVCRKDFICLCLNRFAEQIDSQVHLSDMLAE</sequence>
<evidence type="ECO:0000313" key="1">
    <source>
        <dbReference type="EMBL" id="MCY9606301.1"/>
    </source>
</evidence>
<gene>
    <name evidence="3" type="ORF">DQX05_21270</name>
    <name evidence="2" type="ORF">FLT43_08485</name>
    <name evidence="1" type="ORF">M5W83_03895</name>
</gene>
<dbReference type="Proteomes" id="UP000315377">
    <property type="component" value="Chromosome"/>
</dbReference>